<protein>
    <submittedName>
        <fullName evidence="1">Uncharacterized protein</fullName>
    </submittedName>
</protein>
<proteinExistence type="predicted"/>
<sequence length="137" mass="16186">MEILFECFILLGPETLKKYHYIEFDKVVAKRKTSLKRREEIEREKRNEVMDTESKGQGTVDRMSWLSAGRCSAEMSAVYVRRCMENCVRTWSQPCPCHSMTGGHVRKLGWGGHPLRRRFLQCVTVYWEIHFAQRMLP</sequence>
<dbReference type="InParanoid" id="A0A482XDN1"/>
<evidence type="ECO:0000313" key="1">
    <source>
        <dbReference type="EMBL" id="RZF43588.1"/>
    </source>
</evidence>
<accession>A0A482XDN1</accession>
<organism evidence="1 2">
    <name type="scientific">Laodelphax striatellus</name>
    <name type="common">Small brown planthopper</name>
    <name type="synonym">Delphax striatella</name>
    <dbReference type="NCBI Taxonomy" id="195883"/>
    <lineage>
        <taxon>Eukaryota</taxon>
        <taxon>Metazoa</taxon>
        <taxon>Ecdysozoa</taxon>
        <taxon>Arthropoda</taxon>
        <taxon>Hexapoda</taxon>
        <taxon>Insecta</taxon>
        <taxon>Pterygota</taxon>
        <taxon>Neoptera</taxon>
        <taxon>Paraneoptera</taxon>
        <taxon>Hemiptera</taxon>
        <taxon>Auchenorrhyncha</taxon>
        <taxon>Fulgoroidea</taxon>
        <taxon>Delphacidae</taxon>
        <taxon>Criomorphinae</taxon>
        <taxon>Laodelphax</taxon>
    </lineage>
</organism>
<dbReference type="AlphaFoldDB" id="A0A482XDN1"/>
<dbReference type="Proteomes" id="UP000291343">
    <property type="component" value="Unassembled WGS sequence"/>
</dbReference>
<comment type="caution">
    <text evidence="1">The sequence shown here is derived from an EMBL/GenBank/DDBJ whole genome shotgun (WGS) entry which is preliminary data.</text>
</comment>
<reference evidence="1 2" key="1">
    <citation type="journal article" date="2017" name="Gigascience">
        <title>Genome sequence of the small brown planthopper, Laodelphax striatellus.</title>
        <authorList>
            <person name="Zhu J."/>
            <person name="Jiang F."/>
            <person name="Wang X."/>
            <person name="Yang P."/>
            <person name="Bao Y."/>
            <person name="Zhao W."/>
            <person name="Wang W."/>
            <person name="Lu H."/>
            <person name="Wang Q."/>
            <person name="Cui N."/>
            <person name="Li J."/>
            <person name="Chen X."/>
            <person name="Luo L."/>
            <person name="Yu J."/>
            <person name="Kang L."/>
            <person name="Cui F."/>
        </authorList>
    </citation>
    <scope>NUCLEOTIDE SEQUENCE [LARGE SCALE GENOMIC DNA]</scope>
    <source>
        <strain evidence="1">Lst14</strain>
    </source>
</reference>
<dbReference type="SMR" id="A0A482XDN1"/>
<name>A0A482XDN1_LAOST</name>
<evidence type="ECO:0000313" key="2">
    <source>
        <dbReference type="Proteomes" id="UP000291343"/>
    </source>
</evidence>
<dbReference type="EMBL" id="QKKF02012624">
    <property type="protein sequence ID" value="RZF43588.1"/>
    <property type="molecule type" value="Genomic_DNA"/>
</dbReference>
<keyword evidence="2" id="KW-1185">Reference proteome</keyword>
<gene>
    <name evidence="1" type="ORF">LSTR_LSTR008101</name>
</gene>